<dbReference type="AlphaFoldDB" id="A0A9W5AYM2"/>
<proteinExistence type="predicted"/>
<reference evidence="1 2" key="1">
    <citation type="submission" date="2016-01" db="EMBL/GenBank/DDBJ databases">
        <authorList>
            <person name="Regsiter A."/>
            <person name="william w."/>
        </authorList>
    </citation>
    <scope>NUCLEOTIDE SEQUENCE [LARGE SCALE GENOMIC DNA]</scope>
    <source>
        <strain evidence="1 2">CFBP 5494</strain>
    </source>
</reference>
<accession>A0A9W5AYM2</accession>
<sequence>MAAMIRKYRFWEPLMLQEAIVELEKAIALGAASVSTPGPGGGSVTWTNRDNYEAILRDLYAAYDAKEYGMNRQAAVSHVRIVPRRGL</sequence>
<dbReference type="EMBL" id="FBVY01000004">
    <property type="protein sequence ID" value="CUW87501.1"/>
    <property type="molecule type" value="Genomic_DNA"/>
</dbReference>
<protein>
    <submittedName>
        <fullName evidence="1">Uncharacterized protein</fullName>
    </submittedName>
</protein>
<gene>
    <name evidence="1" type="ORF">AGR2A_Cc120073</name>
</gene>
<comment type="caution">
    <text evidence="1">The sequence shown here is derived from an EMBL/GenBank/DDBJ whole genome shotgun (WGS) entry which is preliminary data.</text>
</comment>
<dbReference type="Proteomes" id="UP000191933">
    <property type="component" value="Unassembled WGS sequence"/>
</dbReference>
<dbReference type="RefSeq" id="WP_139786359.1">
    <property type="nucleotide sequence ID" value="NZ_LT009718.1"/>
</dbReference>
<evidence type="ECO:0000313" key="1">
    <source>
        <dbReference type="EMBL" id="CUW87501.1"/>
    </source>
</evidence>
<name>A0A9W5AYM2_9HYPH</name>
<organism evidence="1 2">
    <name type="scientific">Agrobacterium genomosp. 2 str. CFBP 5494</name>
    <dbReference type="NCBI Taxonomy" id="1183436"/>
    <lineage>
        <taxon>Bacteria</taxon>
        <taxon>Pseudomonadati</taxon>
        <taxon>Pseudomonadota</taxon>
        <taxon>Alphaproteobacteria</taxon>
        <taxon>Hyphomicrobiales</taxon>
        <taxon>Rhizobiaceae</taxon>
        <taxon>Rhizobium/Agrobacterium group</taxon>
        <taxon>Agrobacterium</taxon>
        <taxon>Agrobacterium tumefaciens complex</taxon>
    </lineage>
</organism>
<evidence type="ECO:0000313" key="2">
    <source>
        <dbReference type="Proteomes" id="UP000191933"/>
    </source>
</evidence>
<keyword evidence="2" id="KW-1185">Reference proteome</keyword>